<dbReference type="STRING" id="97972.A0A2V1DD31"/>
<gene>
    <name evidence="2" type="ORF">DM02DRAFT_536311</name>
</gene>
<keyword evidence="3" id="KW-1185">Reference proteome</keyword>
<reference evidence="2 3" key="1">
    <citation type="journal article" date="2018" name="Sci. Rep.">
        <title>Comparative genomics provides insights into the lifestyle and reveals functional heterogeneity of dark septate endophytic fungi.</title>
        <authorList>
            <person name="Knapp D.G."/>
            <person name="Nemeth J.B."/>
            <person name="Barry K."/>
            <person name="Hainaut M."/>
            <person name="Henrissat B."/>
            <person name="Johnson J."/>
            <person name="Kuo A."/>
            <person name="Lim J.H.P."/>
            <person name="Lipzen A."/>
            <person name="Nolan M."/>
            <person name="Ohm R.A."/>
            <person name="Tamas L."/>
            <person name="Grigoriev I.V."/>
            <person name="Spatafora J.W."/>
            <person name="Nagy L.G."/>
            <person name="Kovacs G.M."/>
        </authorList>
    </citation>
    <scope>NUCLEOTIDE SEQUENCE [LARGE SCALE GENOMIC DNA]</scope>
    <source>
        <strain evidence="2 3">DSE2036</strain>
    </source>
</reference>
<feature type="region of interest" description="Disordered" evidence="1">
    <location>
        <begin position="100"/>
        <end position="122"/>
    </location>
</feature>
<feature type="compositionally biased region" description="Basic and acidic residues" evidence="1">
    <location>
        <begin position="108"/>
        <end position="122"/>
    </location>
</feature>
<name>A0A2V1DD31_9PLEO</name>
<evidence type="ECO:0000313" key="2">
    <source>
        <dbReference type="EMBL" id="PVH95948.1"/>
    </source>
</evidence>
<evidence type="ECO:0000256" key="1">
    <source>
        <dbReference type="SAM" id="MobiDB-lite"/>
    </source>
</evidence>
<protein>
    <submittedName>
        <fullName evidence="2">Uncharacterized protein</fullName>
    </submittedName>
</protein>
<organism evidence="2 3">
    <name type="scientific">Periconia macrospinosa</name>
    <dbReference type="NCBI Taxonomy" id="97972"/>
    <lineage>
        <taxon>Eukaryota</taxon>
        <taxon>Fungi</taxon>
        <taxon>Dikarya</taxon>
        <taxon>Ascomycota</taxon>
        <taxon>Pezizomycotina</taxon>
        <taxon>Dothideomycetes</taxon>
        <taxon>Pleosporomycetidae</taxon>
        <taxon>Pleosporales</taxon>
        <taxon>Massarineae</taxon>
        <taxon>Periconiaceae</taxon>
        <taxon>Periconia</taxon>
    </lineage>
</organism>
<feature type="compositionally biased region" description="Basic and acidic residues" evidence="1">
    <location>
        <begin position="32"/>
        <end position="50"/>
    </location>
</feature>
<sequence length="251" mass="29329">MTSTADYVIVDPRNIGLDRTIIHNQGRIEIPDEPPKWTRRHRGDEEEEKRRHSTFYRVRESLSEKKHDTAVKIKKTLDMNKHVNTSIDEELERNGCVLVDSVPQDSGSRLKEKPPLPKKPSVKEFLQDPIENTKKKISDHSNSQAAASIAKKEIPHGQDVDLIRVHETLEKSNTVEEQEKALEIFEEMMKERQHIYVRWTLDRHVVKVRVSPKMTFVKKSKRDFLRKDPAGNYAVDWRAYGKHVNISFRGY</sequence>
<dbReference type="AlphaFoldDB" id="A0A2V1DD31"/>
<dbReference type="EMBL" id="KZ805479">
    <property type="protein sequence ID" value="PVH95948.1"/>
    <property type="molecule type" value="Genomic_DNA"/>
</dbReference>
<proteinExistence type="predicted"/>
<dbReference type="Proteomes" id="UP000244855">
    <property type="component" value="Unassembled WGS sequence"/>
</dbReference>
<evidence type="ECO:0000313" key="3">
    <source>
        <dbReference type="Proteomes" id="UP000244855"/>
    </source>
</evidence>
<feature type="region of interest" description="Disordered" evidence="1">
    <location>
        <begin position="32"/>
        <end position="52"/>
    </location>
</feature>
<dbReference type="OrthoDB" id="1708389at2759"/>
<accession>A0A2V1DD31</accession>